<evidence type="ECO:0000313" key="13">
    <source>
        <dbReference type="EMBL" id="SPO03763.1"/>
    </source>
</evidence>
<dbReference type="Proteomes" id="UP001187682">
    <property type="component" value="Unassembled WGS sequence"/>
</dbReference>
<dbReference type="CDD" id="cd00082">
    <property type="entry name" value="HisKA"/>
    <property type="match status" value="1"/>
</dbReference>
<dbReference type="CDD" id="cd00130">
    <property type="entry name" value="PAS"/>
    <property type="match status" value="1"/>
</dbReference>
<dbReference type="InterPro" id="IPR008384">
    <property type="entry name" value="ARPC4"/>
</dbReference>
<dbReference type="FunFam" id="3.30.1460.20:FF:000001">
    <property type="entry name" value="Actin-related protein 2/3 complex subunit 4"/>
    <property type="match status" value="1"/>
</dbReference>
<dbReference type="EMBL" id="ONZQ02000009">
    <property type="protein sequence ID" value="SPO03763.1"/>
    <property type="molecule type" value="Genomic_DNA"/>
</dbReference>
<dbReference type="InterPro" id="IPR011006">
    <property type="entry name" value="CheY-like_superfamily"/>
</dbReference>
<dbReference type="InterPro" id="IPR005467">
    <property type="entry name" value="His_kinase_dom"/>
</dbReference>
<dbReference type="PANTHER" id="PTHR43719">
    <property type="entry name" value="TWO-COMPONENT HISTIDINE KINASE"/>
    <property type="match status" value="1"/>
</dbReference>
<dbReference type="Gene3D" id="3.30.1460.20">
    <property type="match status" value="1"/>
</dbReference>
<dbReference type="Gene3D" id="3.30.450.20">
    <property type="entry name" value="PAS domain"/>
    <property type="match status" value="2"/>
</dbReference>
<dbReference type="InterPro" id="IPR034666">
    <property type="entry name" value="ARPC2/4"/>
</dbReference>
<keyword evidence="4 9" id="KW-0597">Phosphoprotein</keyword>
<dbReference type="PANTHER" id="PTHR43719:SF30">
    <property type="entry name" value="TWO-COMPONENT SYSTEM RESPONSE REGULATOR"/>
    <property type="match status" value="1"/>
</dbReference>
<feature type="region of interest" description="Disordered" evidence="10">
    <location>
        <begin position="34"/>
        <end position="72"/>
    </location>
</feature>
<comment type="caution">
    <text evidence="13">The sequence shown here is derived from an EMBL/GenBank/DDBJ whole genome shotgun (WGS) entry which is preliminary data.</text>
</comment>
<dbReference type="InterPro" id="IPR004358">
    <property type="entry name" value="Sig_transdc_His_kin-like_C"/>
</dbReference>
<organism evidence="13 14">
    <name type="scientific">Cephalotrichum gorgonifer</name>
    <dbReference type="NCBI Taxonomy" id="2041049"/>
    <lineage>
        <taxon>Eukaryota</taxon>
        <taxon>Fungi</taxon>
        <taxon>Dikarya</taxon>
        <taxon>Ascomycota</taxon>
        <taxon>Pezizomycotina</taxon>
        <taxon>Sordariomycetes</taxon>
        <taxon>Hypocreomycetidae</taxon>
        <taxon>Microascales</taxon>
        <taxon>Microascaceae</taxon>
        <taxon>Cephalotrichum</taxon>
    </lineage>
</organism>
<dbReference type="SUPFAM" id="SSF47384">
    <property type="entry name" value="Homodimeric domain of signal transducing histidine kinase"/>
    <property type="match status" value="1"/>
</dbReference>
<protein>
    <recommendedName>
        <fullName evidence="8">Arp2/3 complex 20 kDa</fullName>
    </recommendedName>
</protein>
<dbReference type="GO" id="GO:0030041">
    <property type="term" value="P:actin filament polymerization"/>
    <property type="evidence" value="ECO:0007669"/>
    <property type="project" value="InterPro"/>
</dbReference>
<dbReference type="Pfam" id="PF26131">
    <property type="entry name" value="PAS-like"/>
    <property type="match status" value="1"/>
</dbReference>
<dbReference type="GO" id="GO:0000155">
    <property type="term" value="F:phosphorelay sensor kinase activity"/>
    <property type="evidence" value="ECO:0007669"/>
    <property type="project" value="InterPro"/>
</dbReference>
<dbReference type="Pfam" id="PF00072">
    <property type="entry name" value="Response_reg"/>
    <property type="match status" value="1"/>
</dbReference>
<feature type="domain" description="Histidine kinase" evidence="11">
    <location>
        <begin position="812"/>
        <end position="1111"/>
    </location>
</feature>
<keyword evidence="6" id="KW-0206">Cytoskeleton</keyword>
<evidence type="ECO:0000256" key="8">
    <source>
        <dbReference type="ARBA" id="ARBA00082270"/>
    </source>
</evidence>
<comment type="function">
    <text evidence="7">Functions as actin-binding component of the Arp2/3 complex which is involved in regulation of actin polymerization and together with an activating nucleation-promoting factor (NPF) mediates the formation of branched actin networks. Seems to contact the mother actin filament.</text>
</comment>
<keyword evidence="13" id="KW-0808">Transferase</keyword>
<evidence type="ECO:0000313" key="14">
    <source>
        <dbReference type="Proteomes" id="UP001187682"/>
    </source>
</evidence>
<keyword evidence="3" id="KW-0963">Cytoplasm</keyword>
<evidence type="ECO:0000259" key="11">
    <source>
        <dbReference type="PROSITE" id="PS50109"/>
    </source>
</evidence>
<dbReference type="InterPro" id="IPR000014">
    <property type="entry name" value="PAS"/>
</dbReference>
<evidence type="ECO:0000256" key="3">
    <source>
        <dbReference type="ARBA" id="ARBA00022490"/>
    </source>
</evidence>
<name>A0AAE8SWK2_9PEZI</name>
<evidence type="ECO:0000259" key="12">
    <source>
        <dbReference type="PROSITE" id="PS50110"/>
    </source>
</evidence>
<evidence type="ECO:0000256" key="9">
    <source>
        <dbReference type="PROSITE-ProRule" id="PRU00169"/>
    </source>
</evidence>
<sequence length="1495" mass="164406">MAYQLQQAGLVDLLESDPRPTFVVAIDSATTTPTVPAIPPPADASTAAPSPAPTETTANERPTPPITFANPSLTSSPHLLDLLVSSREDSHDRFWTWVITPASASPTSNSIEDDDLRATSFWHLNLLWTKTIVRSLWVVVGANEQPSAERPLKMLQTATTPICEPITPPPLSPLIPVQRPESPAVTAAAAPVPSLEPTEILQPKPSPSFELLPTLTSYLDQDRRAFFDVVSSLDWATTPVGTLDAWPSRLRQLFYQIIADTRPTAIYWGEQRIVIYNHAFSRLCGSQHPGALGKPAPKTGLDTHGPPQSPIELFAQQHEWSTVQNEATIFVRDGTGDVLETHIESSVMPVLDAGECLGFLHSLQDITDSRLWERRMNMLFDFSDALLTANDVKSYWGTVMSGLEAHSSSYDIPLAALYSVEYRHATISDNNLIPISSTPKICRLEGSLGVPAGHALIPDTFYLSGSGPGLGPQFKQAFDGRGLVHLQTVDGSLLAELMDGIALRGFGDKCSAAVILPIQPTKKNDPLGLLLLGLNPRRPFDEGYKRYMSLLNKKLSAYLASAILLETSIADDVTSANGRASDSDDPIQTSPERTPQMTTTPGQLQLDLEKPFPHLPNGTVEGSLKHSELISIVPPSPLLPDSSSMHDSVGSKVYESEKLQRMTDLVTVGISETDLQGRLLDANKTFFELFGIVKVDDLYLNDIRPWDISMTEEGKVALQESLDRLVKDGMPQTVEMRLNTLCSTPGSLASQEKAPRWVLATFIPLRSADGIIHSIHGCFSDVSSQKWQVESERRRKEEALESKRQQENFMDMTSHEMRNPLGAITHCADAIASSLSMVQEKVRAAAAARVVLDGPVDSLSPQTEEHPELEDYSGEAARTIDECIDNAETIIACAQHQKRIIDDLLTVSKLDSKLVAVTPCTVDPVVMVRNTLKMFEVEAKRLQVDLRMTVDQSFVDLGFEYFDFDPSRAKQVLINLLTNALKFTRNRTVRDVSVLIKAGRSRPTDETSCVRFMPRSHDEPENPQPALVGRKDPVYLTFEVQDTGRGLSADEMRHLFNRFQQASSFTHVNHGGSGLGLFISRRLTELQNGAIGVSSTPKVGSTFVFFIEAYLPSEEAVKETALTTTPSDMGLVRLGRKLSAGEVGDCIPSKHTTDTGLDLAPARTEPHPSASAASKLDSILIVEDNVINQRIAQRGLVHRGFKVDVASDGLEALDKLGISRHGNESNGATGTSEVQPVPFDLILMDIEMPVQDGLTCARKIRELEASGTVFSAGGGRVPIIAVSAHARNEHVVAALGAGCDDVLVKPYRMAELMERIEDIASGARAEESQSLRPYLQCVRSTLTAALTLTNFASQASERHNVPEVEARTSPEVLLTPMTVARNENERVLVEPSVNSVRVSIRIKQADEIEHILVHKFTRFLEQRAESFFILRRKPIPGYDISFLITNFHTEELLKHKLVDFIIEFMEEVDKEISEMKLFLNSRARFVAESFLTPFD</sequence>
<dbReference type="InterPro" id="IPR050956">
    <property type="entry name" value="2C_system_His_kinase"/>
</dbReference>
<dbReference type="InterPro" id="IPR003594">
    <property type="entry name" value="HATPase_dom"/>
</dbReference>
<evidence type="ECO:0000256" key="1">
    <source>
        <dbReference type="ARBA" id="ARBA00004245"/>
    </source>
</evidence>
<evidence type="ECO:0000256" key="4">
    <source>
        <dbReference type="ARBA" id="ARBA00022553"/>
    </source>
</evidence>
<feature type="modified residue" description="4-aspartylphosphate" evidence="9">
    <location>
        <position position="1245"/>
    </location>
</feature>
<dbReference type="SMART" id="SM00388">
    <property type="entry name" value="HisKA"/>
    <property type="match status" value="1"/>
</dbReference>
<dbReference type="Gene3D" id="1.10.287.130">
    <property type="match status" value="1"/>
</dbReference>
<dbReference type="GO" id="GO:0034314">
    <property type="term" value="P:Arp2/3 complex-mediated actin nucleation"/>
    <property type="evidence" value="ECO:0007669"/>
    <property type="project" value="InterPro"/>
</dbReference>
<evidence type="ECO:0000256" key="5">
    <source>
        <dbReference type="ARBA" id="ARBA00023203"/>
    </source>
</evidence>
<dbReference type="SUPFAM" id="SSF69645">
    <property type="entry name" value="Arp2/3 complex subunits"/>
    <property type="match status" value="1"/>
</dbReference>
<dbReference type="SUPFAM" id="SSF55785">
    <property type="entry name" value="PYP-like sensor domain (PAS domain)"/>
    <property type="match status" value="2"/>
</dbReference>
<dbReference type="PROSITE" id="PS50110">
    <property type="entry name" value="RESPONSE_REGULATORY"/>
    <property type="match status" value="1"/>
</dbReference>
<dbReference type="PRINTS" id="PR00344">
    <property type="entry name" value="BCTRLSENSOR"/>
</dbReference>
<evidence type="ECO:0000256" key="2">
    <source>
        <dbReference type="ARBA" id="ARBA00005919"/>
    </source>
</evidence>
<comment type="subcellular location">
    <subcellularLocation>
        <location evidence="1">Cytoplasm</location>
        <location evidence="1">Cytoskeleton</location>
    </subcellularLocation>
</comment>
<dbReference type="Pfam" id="PF13188">
    <property type="entry name" value="PAS_8"/>
    <property type="match status" value="1"/>
</dbReference>
<dbReference type="InterPro" id="IPR003661">
    <property type="entry name" value="HisK_dim/P_dom"/>
</dbReference>
<evidence type="ECO:0000256" key="10">
    <source>
        <dbReference type="SAM" id="MobiDB-lite"/>
    </source>
</evidence>
<dbReference type="CDD" id="cd17546">
    <property type="entry name" value="REC_hyHK_CKI1_RcsC-like"/>
    <property type="match status" value="1"/>
</dbReference>
<dbReference type="SMART" id="SM00448">
    <property type="entry name" value="REC"/>
    <property type="match status" value="1"/>
</dbReference>
<accession>A0AAE8SWK2</accession>
<gene>
    <name evidence="13" type="ORF">DNG_06446</name>
</gene>
<dbReference type="InterPro" id="IPR035965">
    <property type="entry name" value="PAS-like_dom_sf"/>
</dbReference>
<dbReference type="SMART" id="SM00387">
    <property type="entry name" value="HATPase_c"/>
    <property type="match status" value="1"/>
</dbReference>
<keyword evidence="14" id="KW-1185">Reference proteome</keyword>
<dbReference type="GO" id="GO:0005885">
    <property type="term" value="C:Arp2/3 protein complex"/>
    <property type="evidence" value="ECO:0007669"/>
    <property type="project" value="InterPro"/>
</dbReference>
<dbReference type="GO" id="GO:0003779">
    <property type="term" value="F:actin binding"/>
    <property type="evidence" value="ECO:0007669"/>
    <property type="project" value="UniProtKB-KW"/>
</dbReference>
<dbReference type="Gene3D" id="3.30.565.10">
    <property type="entry name" value="Histidine kinase-like ATPase, C-terminal domain"/>
    <property type="match status" value="1"/>
</dbReference>
<keyword evidence="13" id="KW-0418">Kinase</keyword>
<dbReference type="InterPro" id="IPR036890">
    <property type="entry name" value="HATPase_C_sf"/>
</dbReference>
<dbReference type="InterPro" id="IPR036097">
    <property type="entry name" value="HisK_dim/P_sf"/>
</dbReference>
<dbReference type="Pfam" id="PF05856">
    <property type="entry name" value="ARPC4"/>
    <property type="match status" value="1"/>
</dbReference>
<reference evidence="13" key="1">
    <citation type="submission" date="2018-03" db="EMBL/GenBank/DDBJ databases">
        <authorList>
            <person name="Guldener U."/>
        </authorList>
    </citation>
    <scope>NUCLEOTIDE SEQUENCE</scope>
</reference>
<dbReference type="SUPFAM" id="SSF55874">
    <property type="entry name" value="ATPase domain of HSP90 chaperone/DNA topoisomerase II/histidine kinase"/>
    <property type="match status" value="1"/>
</dbReference>
<dbReference type="Pfam" id="PF13426">
    <property type="entry name" value="PAS_9"/>
    <property type="match status" value="1"/>
</dbReference>
<dbReference type="Pfam" id="PF02518">
    <property type="entry name" value="HATPase_c"/>
    <property type="match status" value="1"/>
</dbReference>
<dbReference type="InterPro" id="IPR001789">
    <property type="entry name" value="Sig_transdc_resp-reg_receiver"/>
</dbReference>
<feature type="region of interest" description="Disordered" evidence="10">
    <location>
        <begin position="1145"/>
        <end position="1171"/>
    </location>
</feature>
<evidence type="ECO:0000256" key="7">
    <source>
        <dbReference type="ARBA" id="ARBA00054835"/>
    </source>
</evidence>
<feature type="region of interest" description="Disordered" evidence="10">
    <location>
        <begin position="575"/>
        <end position="600"/>
    </location>
</feature>
<proteinExistence type="inferred from homology"/>
<dbReference type="PROSITE" id="PS50109">
    <property type="entry name" value="HIS_KIN"/>
    <property type="match status" value="1"/>
</dbReference>
<comment type="similarity">
    <text evidence="2">Belongs to the ARPC4 family.</text>
</comment>
<dbReference type="SUPFAM" id="SSF52172">
    <property type="entry name" value="CheY-like"/>
    <property type="match status" value="1"/>
</dbReference>
<keyword evidence="5" id="KW-0009">Actin-binding</keyword>
<dbReference type="InterPro" id="IPR058846">
    <property type="entry name" value="PAS-like"/>
</dbReference>
<dbReference type="Gene3D" id="3.40.50.2300">
    <property type="match status" value="1"/>
</dbReference>
<feature type="compositionally biased region" description="Low complexity" evidence="10">
    <location>
        <begin position="43"/>
        <end position="57"/>
    </location>
</feature>
<evidence type="ECO:0000256" key="6">
    <source>
        <dbReference type="ARBA" id="ARBA00023212"/>
    </source>
</evidence>
<feature type="domain" description="Response regulatory" evidence="12">
    <location>
        <begin position="1178"/>
        <end position="1320"/>
    </location>
</feature>